<gene>
    <name evidence="1" type="ORF">F2P81_012789</name>
</gene>
<organism evidence="1 2">
    <name type="scientific">Scophthalmus maximus</name>
    <name type="common">Turbot</name>
    <name type="synonym">Psetta maxima</name>
    <dbReference type="NCBI Taxonomy" id="52904"/>
    <lineage>
        <taxon>Eukaryota</taxon>
        <taxon>Metazoa</taxon>
        <taxon>Chordata</taxon>
        <taxon>Craniata</taxon>
        <taxon>Vertebrata</taxon>
        <taxon>Euteleostomi</taxon>
        <taxon>Actinopterygii</taxon>
        <taxon>Neopterygii</taxon>
        <taxon>Teleostei</taxon>
        <taxon>Neoteleostei</taxon>
        <taxon>Acanthomorphata</taxon>
        <taxon>Carangaria</taxon>
        <taxon>Pleuronectiformes</taxon>
        <taxon>Pleuronectoidei</taxon>
        <taxon>Scophthalmidae</taxon>
        <taxon>Scophthalmus</taxon>
    </lineage>
</organism>
<evidence type="ECO:0000313" key="1">
    <source>
        <dbReference type="EMBL" id="KAF0035031.1"/>
    </source>
</evidence>
<protein>
    <submittedName>
        <fullName evidence="1">Uncharacterized protein</fullName>
    </submittedName>
</protein>
<dbReference type="Proteomes" id="UP000438429">
    <property type="component" value="Unassembled WGS sequence"/>
</dbReference>
<dbReference type="AlphaFoldDB" id="A0A6A4SVE0"/>
<sequence>MQTLRMDFLVCPQSDGETLQTSQQRHDIATIGQEPEEPVWCSGEVNRNTIFTSYDVQCTPFTYVRTVNFSLLRGVISCESSIQAD</sequence>
<name>A0A6A4SVE0_SCOMX</name>
<comment type="caution">
    <text evidence="1">The sequence shown here is derived from an EMBL/GenBank/DDBJ whole genome shotgun (WGS) entry which is preliminary data.</text>
</comment>
<proteinExistence type="predicted"/>
<accession>A0A6A4SVE0</accession>
<dbReference type="EMBL" id="VEVO01000011">
    <property type="protein sequence ID" value="KAF0035031.1"/>
    <property type="molecule type" value="Genomic_DNA"/>
</dbReference>
<reference evidence="1 2" key="1">
    <citation type="submission" date="2019-06" db="EMBL/GenBank/DDBJ databases">
        <title>Draft genomes of female and male turbot (Scophthalmus maximus).</title>
        <authorList>
            <person name="Xu H."/>
            <person name="Xu X.-W."/>
            <person name="Shao C."/>
            <person name="Chen S."/>
        </authorList>
    </citation>
    <scope>NUCLEOTIDE SEQUENCE [LARGE SCALE GENOMIC DNA]</scope>
    <source>
        <strain evidence="1">Ysfricsl-2016a</strain>
        <tissue evidence="1">Blood</tissue>
    </source>
</reference>
<evidence type="ECO:0000313" key="2">
    <source>
        <dbReference type="Proteomes" id="UP000438429"/>
    </source>
</evidence>